<dbReference type="AlphaFoldDB" id="A0A381W136"/>
<gene>
    <name evidence="2" type="ORF">METZ01_LOCUS99099</name>
</gene>
<keyword evidence="1" id="KW-0472">Membrane</keyword>
<feature type="transmembrane region" description="Helical" evidence="1">
    <location>
        <begin position="144"/>
        <end position="164"/>
    </location>
</feature>
<keyword evidence="1" id="KW-1133">Transmembrane helix</keyword>
<accession>A0A381W136</accession>
<sequence>MSRVGLLAMTSVLVAAAHGAVLKSSMSSVEAGRVLPLQGQDFHEGTFSLVLVGVFEEHTLRDVDVGESGTFSVELEISANLRPGQYQVVAFSAEGEREAALDVSVAVATAAAEMDHSDAAENGEAVGTGARADEMAIERSMAGASWGIIGLFIGLAGGLGTVLVKRSPLTEV</sequence>
<dbReference type="EMBL" id="UINC01010396">
    <property type="protein sequence ID" value="SVA46245.1"/>
    <property type="molecule type" value="Genomic_DNA"/>
</dbReference>
<protein>
    <submittedName>
        <fullName evidence="2">Uncharacterized protein</fullName>
    </submittedName>
</protein>
<proteinExistence type="predicted"/>
<reference evidence="2" key="1">
    <citation type="submission" date="2018-05" db="EMBL/GenBank/DDBJ databases">
        <authorList>
            <person name="Lanie J.A."/>
            <person name="Ng W.-L."/>
            <person name="Kazmierczak K.M."/>
            <person name="Andrzejewski T.M."/>
            <person name="Davidsen T.M."/>
            <person name="Wayne K.J."/>
            <person name="Tettelin H."/>
            <person name="Glass J.I."/>
            <person name="Rusch D."/>
            <person name="Podicherti R."/>
            <person name="Tsui H.-C.T."/>
            <person name="Winkler M.E."/>
        </authorList>
    </citation>
    <scope>NUCLEOTIDE SEQUENCE</scope>
</reference>
<organism evidence="2">
    <name type="scientific">marine metagenome</name>
    <dbReference type="NCBI Taxonomy" id="408172"/>
    <lineage>
        <taxon>unclassified sequences</taxon>
        <taxon>metagenomes</taxon>
        <taxon>ecological metagenomes</taxon>
    </lineage>
</organism>
<keyword evidence="1" id="KW-0812">Transmembrane</keyword>
<evidence type="ECO:0000256" key="1">
    <source>
        <dbReference type="SAM" id="Phobius"/>
    </source>
</evidence>
<name>A0A381W136_9ZZZZ</name>
<evidence type="ECO:0000313" key="2">
    <source>
        <dbReference type="EMBL" id="SVA46245.1"/>
    </source>
</evidence>